<feature type="region of interest" description="Disordered" evidence="2">
    <location>
        <begin position="62"/>
        <end position="81"/>
    </location>
</feature>
<name>A0A1M5JL86_9EURY</name>
<organism evidence="3 4">
    <name type="scientific">Halobaculum gomorrense</name>
    <dbReference type="NCBI Taxonomy" id="43928"/>
    <lineage>
        <taxon>Archaea</taxon>
        <taxon>Methanobacteriati</taxon>
        <taxon>Methanobacteriota</taxon>
        <taxon>Stenosarchaea group</taxon>
        <taxon>Halobacteria</taxon>
        <taxon>Halobacteriales</taxon>
        <taxon>Haloferacaceae</taxon>
        <taxon>Halobaculum</taxon>
    </lineage>
</organism>
<dbReference type="EMBL" id="FQWV01000001">
    <property type="protein sequence ID" value="SHG41288.1"/>
    <property type="molecule type" value="Genomic_DNA"/>
</dbReference>
<keyword evidence="1 3" id="KW-0808">Transferase</keyword>
<dbReference type="InterPro" id="IPR003673">
    <property type="entry name" value="CoA-Trfase_fam_III"/>
</dbReference>
<dbReference type="SUPFAM" id="SSF89796">
    <property type="entry name" value="CoA-transferase family III (CaiB/BaiF)"/>
    <property type="match status" value="1"/>
</dbReference>
<dbReference type="PANTHER" id="PTHR48207:SF3">
    <property type="entry name" value="SUCCINATE--HYDROXYMETHYLGLUTARATE COA-TRANSFERASE"/>
    <property type="match status" value="1"/>
</dbReference>
<keyword evidence="4" id="KW-1185">Reference proteome</keyword>
<sequence length="435" mass="47015">MSERDRGSQAGDGNGGAEDDDGERAGILDGVTVVDLSTFVTGGFATTMLANQGAEVIKVERPDVGDDSRHSGPPFVDPGDYDGPGTVANDNGESPYFWTVNYGKRSVELDLKTDAGLAALYDIVEEADVFVENFRPGTADRIGVGYEDIRAVREDVVYCSISAFGDSGPWRERPGYDLLVQGTSGIMSVTGEEDGDPVKVGLPQTDLITAMWAAFGVVCSLFRRELTGEGDRVELAMHDAALPWLTKQAAKAFQGEEPGRMGTRDPVIAPYQAYPTADGYLNVGCANQKLWRELCTAIGREDLFEDDRFATNPDRVDHMDELEAELSETFRERTTDEWVDRLADEAGLPVGPVNTVPEALASEQTEARGVVTELDHPATGRMKALEHPLNFAGAESGFEEAPPLLGEDTEAVLREAGYDDERLAALREAGGIPDR</sequence>
<accession>A0A1M5JL86</accession>
<evidence type="ECO:0000256" key="2">
    <source>
        <dbReference type="SAM" id="MobiDB-lite"/>
    </source>
</evidence>
<dbReference type="Pfam" id="PF02515">
    <property type="entry name" value="CoA_transf_3"/>
    <property type="match status" value="1"/>
</dbReference>
<dbReference type="InterPro" id="IPR023606">
    <property type="entry name" value="CoA-Trfase_III_dom_1_sf"/>
</dbReference>
<dbReference type="STRING" id="43928.SAMN05443636_0161"/>
<dbReference type="Gene3D" id="3.40.50.10540">
    <property type="entry name" value="Crotonobetainyl-coa:carnitine coa-transferase, domain 1"/>
    <property type="match status" value="1"/>
</dbReference>
<dbReference type="PANTHER" id="PTHR48207">
    <property type="entry name" value="SUCCINATE--HYDROXYMETHYLGLUTARATE COA-TRANSFERASE"/>
    <property type="match status" value="1"/>
</dbReference>
<dbReference type="GO" id="GO:0008410">
    <property type="term" value="F:CoA-transferase activity"/>
    <property type="evidence" value="ECO:0007669"/>
    <property type="project" value="TreeGrafter"/>
</dbReference>
<evidence type="ECO:0000256" key="1">
    <source>
        <dbReference type="ARBA" id="ARBA00022679"/>
    </source>
</evidence>
<dbReference type="Proteomes" id="UP000184357">
    <property type="component" value="Unassembled WGS sequence"/>
</dbReference>
<evidence type="ECO:0000313" key="3">
    <source>
        <dbReference type="EMBL" id="SHG41288.1"/>
    </source>
</evidence>
<proteinExistence type="predicted"/>
<evidence type="ECO:0000313" key="4">
    <source>
        <dbReference type="Proteomes" id="UP000184357"/>
    </source>
</evidence>
<feature type="region of interest" description="Disordered" evidence="2">
    <location>
        <begin position="1"/>
        <end position="24"/>
    </location>
</feature>
<dbReference type="Gene3D" id="3.30.1540.10">
    <property type="entry name" value="formyl-coa transferase, domain 3"/>
    <property type="match status" value="1"/>
</dbReference>
<dbReference type="RefSeq" id="WP_079991429.1">
    <property type="nucleotide sequence ID" value="NZ_FQWV01000001.1"/>
</dbReference>
<gene>
    <name evidence="3" type="ORF">SAMN05443636_0161</name>
</gene>
<reference evidence="3 4" key="1">
    <citation type="submission" date="2016-11" db="EMBL/GenBank/DDBJ databases">
        <authorList>
            <person name="Jaros S."/>
            <person name="Januszkiewicz K."/>
            <person name="Wedrychowicz H."/>
        </authorList>
    </citation>
    <scope>NUCLEOTIDE SEQUENCE [LARGE SCALE GENOMIC DNA]</scope>
    <source>
        <strain evidence="3 4">DSM 9297</strain>
    </source>
</reference>
<dbReference type="InterPro" id="IPR050483">
    <property type="entry name" value="CoA-transferase_III_domain"/>
</dbReference>
<dbReference type="OrthoDB" id="28444at2157"/>
<dbReference type="AlphaFoldDB" id="A0A1M5JL86"/>
<protein>
    <submittedName>
        <fullName evidence="3">Crotonobetainyl-CoA:carnitine CoA-transferase CaiB</fullName>
    </submittedName>
</protein>
<dbReference type="InterPro" id="IPR044855">
    <property type="entry name" value="CoA-Trfase_III_dom3_sf"/>
</dbReference>